<feature type="transmembrane region" description="Helical" evidence="1">
    <location>
        <begin position="12"/>
        <end position="35"/>
    </location>
</feature>
<sequence length="225" mass="25359">MPSVRQYLYRSVKNVALIISSIFTLALAAIAISWIFPTGIFNRALFSSLYFAKEIGIGIALLVALFFGYKAYLIRKTEKSFGREFLKMTPAIMLWLAAAFYAANFIASRGGYDCQKYNYTKQLNGGVKEFYGKKYTIGICGSGINNSHFFGDSMDAVELTITNEQGDLLAKRHYKVFWDGQPGHEPLTIGKDRITYQDDDKQADHTIAMPPTTIDWIRAKVPLFN</sequence>
<keyword evidence="2" id="KW-0614">Plasmid</keyword>
<evidence type="ECO:0000256" key="1">
    <source>
        <dbReference type="SAM" id="Phobius"/>
    </source>
</evidence>
<geneLocation type="plasmid" evidence="2 3">
    <name>pLLRS-1</name>
</geneLocation>
<keyword evidence="1" id="KW-1133">Transmembrane helix</keyword>
<dbReference type="Proteomes" id="UP000677898">
    <property type="component" value="Plasmid pLLRS-1"/>
</dbReference>
<organism evidence="2 3">
    <name type="scientific">Ralstonia syzygii</name>
    <dbReference type="NCBI Taxonomy" id="28097"/>
    <lineage>
        <taxon>Bacteria</taxon>
        <taxon>Pseudomonadati</taxon>
        <taxon>Pseudomonadota</taxon>
        <taxon>Betaproteobacteria</taxon>
        <taxon>Burkholderiales</taxon>
        <taxon>Burkholderiaceae</taxon>
        <taxon>Ralstonia</taxon>
        <taxon>Ralstonia solanacearum species complex</taxon>
    </lineage>
</organism>
<reference evidence="2 3" key="1">
    <citation type="journal article" date="2021" name="Phytopathology">
        <title>Complete genome sequence of Ralstonia syzygii subsp. indonesiensis strain LLRS-1, isolated from wilted tobacco in China.</title>
        <authorList>
            <person name="Lu C.H."/>
            <person name="Li J.Y."/>
            <person name="Mi M.G."/>
            <person name="Lin Z.L."/>
            <person name="Jiang N."/>
            <person name="Gai X."/>
            <person name="Ma J.H."/>
            <person name="Lei L.P."/>
            <person name="Xia Z.Y."/>
        </authorList>
    </citation>
    <scope>NUCLEOTIDE SEQUENCE [LARGE SCALE GENOMIC DNA]</scope>
    <source>
        <strain evidence="2 3">LLRS-1</strain>
    </source>
</reference>
<evidence type="ECO:0000313" key="2">
    <source>
        <dbReference type="EMBL" id="QUP56394.1"/>
    </source>
</evidence>
<feature type="transmembrane region" description="Helical" evidence="1">
    <location>
        <begin position="55"/>
        <end position="73"/>
    </location>
</feature>
<proteinExistence type="predicted"/>
<accession>A0ABX7ZNB3</accession>
<gene>
    <name evidence="2" type="ORF">GO998_22145</name>
</gene>
<evidence type="ECO:0008006" key="4">
    <source>
        <dbReference type="Google" id="ProtNLM"/>
    </source>
</evidence>
<protein>
    <recommendedName>
        <fullName evidence="4">Transmembrane protein</fullName>
    </recommendedName>
</protein>
<keyword evidence="3" id="KW-1185">Reference proteome</keyword>
<keyword evidence="1" id="KW-0812">Transmembrane</keyword>
<dbReference type="RefSeq" id="WP_211905243.1">
    <property type="nucleotide sequence ID" value="NZ_CP046730.1"/>
</dbReference>
<name>A0ABX7ZNB3_9RALS</name>
<feature type="transmembrane region" description="Helical" evidence="1">
    <location>
        <begin position="85"/>
        <end position="107"/>
    </location>
</feature>
<dbReference type="EMBL" id="CP046730">
    <property type="protein sequence ID" value="QUP56394.1"/>
    <property type="molecule type" value="Genomic_DNA"/>
</dbReference>
<evidence type="ECO:0000313" key="3">
    <source>
        <dbReference type="Proteomes" id="UP000677898"/>
    </source>
</evidence>
<keyword evidence="1" id="KW-0472">Membrane</keyword>